<dbReference type="Pfam" id="PF00503">
    <property type="entry name" value="G-alpha"/>
    <property type="match status" value="1"/>
</dbReference>
<feature type="binding site" evidence="4">
    <location>
        <begin position="174"/>
        <end position="180"/>
    </location>
    <ligand>
        <name>GTP</name>
        <dbReference type="ChEBI" id="CHEBI:37565"/>
    </ligand>
</feature>
<name>A0ABD2K980_HETSC</name>
<evidence type="ECO:0000313" key="6">
    <source>
        <dbReference type="EMBL" id="KAL3099431.1"/>
    </source>
</evidence>
<dbReference type="PANTHER" id="PTHR10218:SF225">
    <property type="entry name" value="GUANINE NUCLEOTIDE-BINDING PROTEIN ALPHA-10 SUBUNIT"/>
    <property type="match status" value="1"/>
</dbReference>
<dbReference type="Gene3D" id="3.40.50.300">
    <property type="entry name" value="P-loop containing nucleotide triphosphate hydrolases"/>
    <property type="match status" value="1"/>
</dbReference>
<dbReference type="InterPro" id="IPR001019">
    <property type="entry name" value="Gprotein_alpha_su"/>
</dbReference>
<dbReference type="SUPFAM" id="SSF47895">
    <property type="entry name" value="Transducin (alpha subunit), insertion domain"/>
    <property type="match status" value="1"/>
</dbReference>
<proteinExistence type="predicted"/>
<dbReference type="GO" id="GO:0005525">
    <property type="term" value="F:GTP binding"/>
    <property type="evidence" value="ECO:0007669"/>
    <property type="project" value="UniProtKB-KW"/>
</dbReference>
<evidence type="ECO:0000256" key="2">
    <source>
        <dbReference type="ARBA" id="ARBA00023134"/>
    </source>
</evidence>
<sequence length="253" mass="29240">MGSCQSTEAIIARETSNKIDRILHQKPERYVQKLLLLGPGESGKSTCVKQMQILHTNGFTENEVEERKCIIFSNTVRSMMELVDAVTDLGLQFGKASLINDVNVLHKHIANGLEFAMITEIVKQAIQRLWQEQSIQIAFEKRSDYQIQDSANYFFDQIERIATRDYRPTNMDILLTRVPTTGVSRLQFTLRDIDFNVYDAGGQRSERRKWIHFFDNVNAVIFIAAISEYDQQTREDKNKNRLIEALGKFLLLF</sequence>
<evidence type="ECO:0000313" key="7">
    <source>
        <dbReference type="Proteomes" id="UP001620645"/>
    </source>
</evidence>
<keyword evidence="2 4" id="KW-0342">GTP-binding</keyword>
<feature type="binding site" evidence="5">
    <location>
        <position position="180"/>
    </location>
    <ligand>
        <name>Mg(2+)</name>
        <dbReference type="ChEBI" id="CHEBI:18420"/>
    </ligand>
</feature>
<keyword evidence="7" id="KW-1185">Reference proteome</keyword>
<keyword evidence="5" id="KW-0460">Magnesium</keyword>
<dbReference type="CDD" id="cd00066">
    <property type="entry name" value="G-alpha"/>
    <property type="match status" value="1"/>
</dbReference>
<organism evidence="6 7">
    <name type="scientific">Heterodera schachtii</name>
    <name type="common">Sugarbeet cyst nematode worm</name>
    <name type="synonym">Tylenchus schachtii</name>
    <dbReference type="NCBI Taxonomy" id="97005"/>
    <lineage>
        <taxon>Eukaryota</taxon>
        <taxon>Metazoa</taxon>
        <taxon>Ecdysozoa</taxon>
        <taxon>Nematoda</taxon>
        <taxon>Chromadorea</taxon>
        <taxon>Rhabditida</taxon>
        <taxon>Tylenchina</taxon>
        <taxon>Tylenchomorpha</taxon>
        <taxon>Tylenchoidea</taxon>
        <taxon>Heteroderidae</taxon>
        <taxon>Heteroderinae</taxon>
        <taxon>Heterodera</taxon>
    </lineage>
</organism>
<dbReference type="InterPro" id="IPR027417">
    <property type="entry name" value="P-loop_NTPase"/>
</dbReference>
<accession>A0ABD2K980</accession>
<dbReference type="EMBL" id="JBICCN010000039">
    <property type="protein sequence ID" value="KAL3099431.1"/>
    <property type="molecule type" value="Genomic_DNA"/>
</dbReference>
<dbReference type="SMART" id="SM00275">
    <property type="entry name" value="G_alpha"/>
    <property type="match status" value="1"/>
</dbReference>
<feature type="binding site" evidence="4">
    <location>
        <begin position="41"/>
        <end position="46"/>
    </location>
    <ligand>
        <name>GTP</name>
        <dbReference type="ChEBI" id="CHEBI:37565"/>
    </ligand>
</feature>
<evidence type="ECO:0000256" key="1">
    <source>
        <dbReference type="ARBA" id="ARBA00022741"/>
    </source>
</evidence>
<feature type="binding site" evidence="5">
    <location>
        <position position="45"/>
    </location>
    <ligand>
        <name>Mg(2+)</name>
        <dbReference type="ChEBI" id="CHEBI:18420"/>
    </ligand>
</feature>
<keyword evidence="1 4" id="KW-0547">Nucleotide-binding</keyword>
<dbReference type="Gene3D" id="1.10.400.10">
    <property type="entry name" value="GI Alpha 1, domain 2-like"/>
    <property type="match status" value="1"/>
</dbReference>
<evidence type="ECO:0000256" key="5">
    <source>
        <dbReference type="PIRSR" id="PIRSR601019-2"/>
    </source>
</evidence>
<reference evidence="6 7" key="1">
    <citation type="submission" date="2024-10" db="EMBL/GenBank/DDBJ databases">
        <authorList>
            <person name="Kim D."/>
        </authorList>
    </citation>
    <scope>NUCLEOTIDE SEQUENCE [LARGE SCALE GENOMIC DNA]</scope>
    <source>
        <strain evidence="6">Taebaek</strain>
    </source>
</reference>
<dbReference type="Proteomes" id="UP001620645">
    <property type="component" value="Unassembled WGS sequence"/>
</dbReference>
<dbReference type="PANTHER" id="PTHR10218">
    <property type="entry name" value="GTP-BINDING PROTEIN ALPHA SUBUNIT"/>
    <property type="match status" value="1"/>
</dbReference>
<dbReference type="PROSITE" id="PS51882">
    <property type="entry name" value="G_ALPHA"/>
    <property type="match status" value="1"/>
</dbReference>
<dbReference type="AlphaFoldDB" id="A0ABD2K980"/>
<protein>
    <submittedName>
        <fullName evidence="6">Uncharacterized protein</fullName>
    </submittedName>
</protein>
<gene>
    <name evidence="6" type="ORF">niasHS_002886</name>
</gene>
<comment type="caution">
    <text evidence="6">The sequence shown here is derived from an EMBL/GenBank/DDBJ whole genome shotgun (WGS) entry which is preliminary data.</text>
</comment>
<dbReference type="FunFam" id="3.40.50.300:FF:000720">
    <property type="entry name" value="Guanine nucleotide-binding protein G(k) subunit alpha"/>
    <property type="match status" value="1"/>
</dbReference>
<keyword evidence="5" id="KW-0479">Metal-binding</keyword>
<dbReference type="PRINTS" id="PR00318">
    <property type="entry name" value="GPROTEINA"/>
</dbReference>
<evidence type="ECO:0000256" key="3">
    <source>
        <dbReference type="ARBA" id="ARBA00023224"/>
    </source>
</evidence>
<evidence type="ECO:0000256" key="4">
    <source>
        <dbReference type="PIRSR" id="PIRSR601019-1"/>
    </source>
</evidence>
<dbReference type="InterPro" id="IPR011025">
    <property type="entry name" value="GproteinA_insert"/>
</dbReference>
<keyword evidence="3" id="KW-0807">Transducer</keyword>
<feature type="binding site" evidence="4">
    <location>
        <begin position="199"/>
        <end position="203"/>
    </location>
    <ligand>
        <name>GTP</name>
        <dbReference type="ChEBI" id="CHEBI:37565"/>
    </ligand>
</feature>
<dbReference type="GO" id="GO:0007165">
    <property type="term" value="P:signal transduction"/>
    <property type="evidence" value="ECO:0007669"/>
    <property type="project" value="UniProtKB-KW"/>
</dbReference>
<feature type="binding site" evidence="4">
    <location>
        <begin position="149"/>
        <end position="150"/>
    </location>
    <ligand>
        <name>GTP</name>
        <dbReference type="ChEBI" id="CHEBI:37565"/>
    </ligand>
</feature>
<dbReference type="SUPFAM" id="SSF52540">
    <property type="entry name" value="P-loop containing nucleoside triphosphate hydrolases"/>
    <property type="match status" value="1"/>
</dbReference>